<feature type="domain" description="LIM zinc-binding" evidence="7">
    <location>
        <begin position="109"/>
        <end position="169"/>
    </location>
</feature>
<feature type="compositionally biased region" description="Low complexity" evidence="6">
    <location>
        <begin position="277"/>
        <end position="299"/>
    </location>
</feature>
<dbReference type="SUPFAM" id="SSF57716">
    <property type="entry name" value="Glucocorticoid receptor-like (DNA-binding domain)"/>
    <property type="match status" value="2"/>
</dbReference>
<dbReference type="GO" id="GO:0003712">
    <property type="term" value="F:transcription coregulator activity"/>
    <property type="evidence" value="ECO:0007669"/>
    <property type="project" value="TreeGrafter"/>
</dbReference>
<dbReference type="STRING" id="1314790.A0A1Y1X1F0"/>
<dbReference type="SMART" id="SM00132">
    <property type="entry name" value="LIM"/>
    <property type="match status" value="4"/>
</dbReference>
<dbReference type="GO" id="GO:0005634">
    <property type="term" value="C:nucleus"/>
    <property type="evidence" value="ECO:0007669"/>
    <property type="project" value="TreeGrafter"/>
</dbReference>
<evidence type="ECO:0000313" key="9">
    <source>
        <dbReference type="Proteomes" id="UP000193498"/>
    </source>
</evidence>
<dbReference type="InParanoid" id="A0A1Y1X1F0"/>
<dbReference type="Gene3D" id="2.10.110.10">
    <property type="entry name" value="Cysteine Rich Protein"/>
    <property type="match status" value="4"/>
</dbReference>
<name>A0A1Y1X1F0_9FUNG</name>
<feature type="compositionally biased region" description="Polar residues" evidence="6">
    <location>
        <begin position="246"/>
        <end position="259"/>
    </location>
</feature>
<evidence type="ECO:0000256" key="2">
    <source>
        <dbReference type="ARBA" id="ARBA00022737"/>
    </source>
</evidence>
<feature type="compositionally biased region" description="Polar residues" evidence="6">
    <location>
        <begin position="185"/>
        <end position="202"/>
    </location>
</feature>
<feature type="region of interest" description="Disordered" evidence="6">
    <location>
        <begin position="185"/>
        <end position="378"/>
    </location>
</feature>
<dbReference type="InterPro" id="IPR001781">
    <property type="entry name" value="Znf_LIM"/>
</dbReference>
<reference evidence="8 9" key="1">
    <citation type="submission" date="2016-07" db="EMBL/GenBank/DDBJ databases">
        <title>Pervasive Adenine N6-methylation of Active Genes in Fungi.</title>
        <authorList>
            <consortium name="DOE Joint Genome Institute"/>
            <person name="Mondo S.J."/>
            <person name="Dannebaum R.O."/>
            <person name="Kuo R.C."/>
            <person name="Labutti K."/>
            <person name="Haridas S."/>
            <person name="Kuo A."/>
            <person name="Salamov A."/>
            <person name="Ahrendt S.R."/>
            <person name="Lipzen A."/>
            <person name="Sullivan W."/>
            <person name="Andreopoulos W.B."/>
            <person name="Clum A."/>
            <person name="Lindquist E."/>
            <person name="Daum C."/>
            <person name="Ramamoorthy G.K."/>
            <person name="Gryganskyi A."/>
            <person name="Culley D."/>
            <person name="Magnuson J.K."/>
            <person name="James T.Y."/>
            <person name="O'Malley M.A."/>
            <person name="Stajich J.E."/>
            <person name="Spatafora J.W."/>
            <person name="Visel A."/>
            <person name="Grigoriev I.V."/>
        </authorList>
    </citation>
    <scope>NUCLEOTIDE SEQUENCE [LARGE SCALE GENOMIC DNA]</scope>
    <source>
        <strain evidence="8 9">CBS 931.73</strain>
    </source>
</reference>
<keyword evidence="4 5" id="KW-0440">LIM domain</keyword>
<evidence type="ECO:0000256" key="1">
    <source>
        <dbReference type="ARBA" id="ARBA00022723"/>
    </source>
</evidence>
<evidence type="ECO:0000259" key="7">
    <source>
        <dbReference type="PROSITE" id="PS50023"/>
    </source>
</evidence>
<dbReference type="Proteomes" id="UP000193498">
    <property type="component" value="Unassembled WGS sequence"/>
</dbReference>
<evidence type="ECO:0000256" key="6">
    <source>
        <dbReference type="SAM" id="MobiDB-lite"/>
    </source>
</evidence>
<evidence type="ECO:0000313" key="8">
    <source>
        <dbReference type="EMBL" id="ORX79619.1"/>
    </source>
</evidence>
<feature type="compositionally biased region" description="Polar residues" evidence="6">
    <location>
        <begin position="317"/>
        <end position="331"/>
    </location>
</feature>
<proteinExistence type="predicted"/>
<dbReference type="EMBL" id="MCFE01000774">
    <property type="protein sequence ID" value="ORX79619.1"/>
    <property type="molecule type" value="Genomic_DNA"/>
</dbReference>
<sequence length="637" mass="69205">MGFCQRCGEISQRTKCPRCCGKIVESVASGYSDASTRKDPWVSRYVDIGFKKPHVGSNVKRMITTDLTPTTHCFTCGTDLREHLESLVNPRKYGPQQCNPCYLRENGKGHCEGCHQLVLSTGAFVRYKDKVWHKNCLKCRHCGILIEDPLVDTTGLPCCQECFLKSDRQSDSRARSLYSVSASHRLTKDGASTNPVSATRSPTKPPTLGEQSPPKRQEKLTGDASHSGSSKASRPVPEALYRFVKTTPSIPSTSATGLSTAKHPGPRNTSVFARKANSASNNTSRSSSISPSNSPMLSPGEPTKRSTPSSPVPALASSITVAKNPNIPSDSPTRRNIPSNTSSRTTSSISSMAKSEPDHTSKAATLFNPKKPEAYPPASTSINLAQTIAKSTFFNNPREKRTSKSPINPKSDPPSPQPNRASDMTKSCCKCSEPIQSSWYSLPDGGTIHPGCFVCEACNIEFGEGSYTSFDGKFYHKQCIPDLRATPTPQLPKTKPTTPQPSSLSCSKCARGIGASWLTLSDGSKYHPSCFTCSLCYEEFEDGAFITKDGAPYHLHCIQRPQCEACHERIDGPYVTRGSLTYHCGCFLCSICKKVIGAEMPFGEINQSVCCEGCLLSDLSTKTRSLGIRESSTPLYH</sequence>
<dbReference type="CDD" id="cd08368">
    <property type="entry name" value="LIM"/>
    <property type="match status" value="4"/>
</dbReference>
<keyword evidence="2" id="KW-0677">Repeat</keyword>
<dbReference type="PROSITE" id="PS00478">
    <property type="entry name" value="LIM_DOMAIN_1"/>
    <property type="match status" value="2"/>
</dbReference>
<keyword evidence="3 5" id="KW-0862">Zinc</keyword>
<dbReference type="AlphaFoldDB" id="A0A1Y1X1F0"/>
<evidence type="ECO:0000256" key="5">
    <source>
        <dbReference type="PROSITE-ProRule" id="PRU00125"/>
    </source>
</evidence>
<feature type="compositionally biased region" description="Low complexity" evidence="6">
    <location>
        <begin position="334"/>
        <end position="351"/>
    </location>
</feature>
<accession>A0A1Y1X1F0</accession>
<dbReference type="PANTHER" id="PTHR24205:SF16">
    <property type="entry name" value="GH01042P-RELATED"/>
    <property type="match status" value="1"/>
</dbReference>
<protein>
    <recommendedName>
        <fullName evidence="7">LIM zinc-binding domain-containing protein</fullName>
    </recommendedName>
</protein>
<dbReference type="PANTHER" id="PTHR24205">
    <property type="entry name" value="FOUR AND A HALF LIM DOMAINS PROTEIN"/>
    <property type="match status" value="1"/>
</dbReference>
<dbReference type="PROSITE" id="PS50023">
    <property type="entry name" value="LIM_DOMAIN_2"/>
    <property type="match status" value="3"/>
</dbReference>
<feature type="domain" description="LIM zinc-binding" evidence="7">
    <location>
        <begin position="504"/>
        <end position="564"/>
    </location>
</feature>
<comment type="caution">
    <text evidence="8">The sequence shown here is derived from an EMBL/GenBank/DDBJ whole genome shotgun (WGS) entry which is preliminary data.</text>
</comment>
<dbReference type="Pfam" id="PF00412">
    <property type="entry name" value="LIM"/>
    <property type="match status" value="4"/>
</dbReference>
<evidence type="ECO:0000256" key="4">
    <source>
        <dbReference type="ARBA" id="ARBA00023038"/>
    </source>
</evidence>
<gene>
    <name evidence="8" type="ORF">K493DRAFT_99908</name>
</gene>
<organism evidence="8 9">
    <name type="scientific">Basidiobolus meristosporus CBS 931.73</name>
    <dbReference type="NCBI Taxonomy" id="1314790"/>
    <lineage>
        <taxon>Eukaryota</taxon>
        <taxon>Fungi</taxon>
        <taxon>Fungi incertae sedis</taxon>
        <taxon>Zoopagomycota</taxon>
        <taxon>Entomophthoromycotina</taxon>
        <taxon>Basidiobolomycetes</taxon>
        <taxon>Basidiobolales</taxon>
        <taxon>Basidiobolaceae</taxon>
        <taxon>Basidiobolus</taxon>
    </lineage>
</organism>
<feature type="domain" description="LIM zinc-binding" evidence="7">
    <location>
        <begin position="426"/>
        <end position="486"/>
    </location>
</feature>
<dbReference type="GO" id="GO:0046872">
    <property type="term" value="F:metal ion binding"/>
    <property type="evidence" value="ECO:0007669"/>
    <property type="project" value="UniProtKB-KW"/>
</dbReference>
<keyword evidence="1 5" id="KW-0479">Metal-binding</keyword>
<feature type="region of interest" description="Disordered" evidence="6">
    <location>
        <begin position="391"/>
        <end position="423"/>
    </location>
</feature>
<keyword evidence="9" id="KW-1185">Reference proteome</keyword>
<evidence type="ECO:0000256" key="3">
    <source>
        <dbReference type="ARBA" id="ARBA00022833"/>
    </source>
</evidence>
<dbReference type="OrthoDB" id="1112565at2759"/>